<proteinExistence type="predicted"/>
<comment type="caution">
    <text evidence="1">The sequence shown here is derived from an EMBL/GenBank/DDBJ whole genome shotgun (WGS) entry which is preliminary data.</text>
</comment>
<keyword evidence="2" id="KW-1185">Reference proteome</keyword>
<reference evidence="2" key="1">
    <citation type="journal article" date="2024" name="Proc. Natl. Acad. Sci. U.S.A.">
        <title>Extraordinary preservation of gene collinearity over three hundred million years revealed in homosporous lycophytes.</title>
        <authorList>
            <person name="Li C."/>
            <person name="Wickell D."/>
            <person name="Kuo L.Y."/>
            <person name="Chen X."/>
            <person name="Nie B."/>
            <person name="Liao X."/>
            <person name="Peng D."/>
            <person name="Ji J."/>
            <person name="Jenkins J."/>
            <person name="Williams M."/>
            <person name="Shu S."/>
            <person name="Plott C."/>
            <person name="Barry K."/>
            <person name="Rajasekar S."/>
            <person name="Grimwood J."/>
            <person name="Han X."/>
            <person name="Sun S."/>
            <person name="Hou Z."/>
            <person name="He W."/>
            <person name="Dai G."/>
            <person name="Sun C."/>
            <person name="Schmutz J."/>
            <person name="Leebens-Mack J.H."/>
            <person name="Li F.W."/>
            <person name="Wang L."/>
        </authorList>
    </citation>
    <scope>NUCLEOTIDE SEQUENCE [LARGE SCALE GENOMIC DNA]</scope>
    <source>
        <strain evidence="2">cv. PW_Plant_1</strain>
    </source>
</reference>
<name>A0ACC2APP4_DIPCM</name>
<protein>
    <submittedName>
        <fullName evidence="1">Uncharacterized protein</fullName>
    </submittedName>
</protein>
<gene>
    <name evidence="1" type="ORF">O6H91_20G016000</name>
</gene>
<evidence type="ECO:0000313" key="1">
    <source>
        <dbReference type="EMBL" id="KAJ7518934.1"/>
    </source>
</evidence>
<accession>A0ACC2APP4</accession>
<evidence type="ECO:0000313" key="2">
    <source>
        <dbReference type="Proteomes" id="UP001162992"/>
    </source>
</evidence>
<sequence length="178" mass="20707">METMIKIAKANVKQAQVRAKHYADKICRDVTFQEGNRVFLKVLEDSTTLSIGKCPKLSLRYCGPFIILKLTSQAYQLALPKSAKVHPVFHVSRLNRVMREGDNIVSEQTLIDFEEPNSLPHEPEKILNIRNCETRHVLFREVLVKWKDGSQEESTWESVSKLRKRYPNFILEDFAFEE</sequence>
<dbReference type="EMBL" id="CM055111">
    <property type="protein sequence ID" value="KAJ7518934.1"/>
    <property type="molecule type" value="Genomic_DNA"/>
</dbReference>
<dbReference type="Proteomes" id="UP001162992">
    <property type="component" value="Chromosome 20"/>
</dbReference>
<organism evidence="1 2">
    <name type="scientific">Diphasiastrum complanatum</name>
    <name type="common">Issler's clubmoss</name>
    <name type="synonym">Lycopodium complanatum</name>
    <dbReference type="NCBI Taxonomy" id="34168"/>
    <lineage>
        <taxon>Eukaryota</taxon>
        <taxon>Viridiplantae</taxon>
        <taxon>Streptophyta</taxon>
        <taxon>Embryophyta</taxon>
        <taxon>Tracheophyta</taxon>
        <taxon>Lycopodiopsida</taxon>
        <taxon>Lycopodiales</taxon>
        <taxon>Lycopodiaceae</taxon>
        <taxon>Lycopodioideae</taxon>
        <taxon>Diphasiastrum</taxon>
    </lineage>
</organism>